<comment type="similarity">
    <text evidence="1">Belongs to the Cyclase 1 superfamily.</text>
</comment>
<evidence type="ECO:0000256" key="1">
    <source>
        <dbReference type="ARBA" id="ARBA00007865"/>
    </source>
</evidence>
<name>A0A1B7MTN6_9AGAM</name>
<evidence type="ECO:0000313" key="3">
    <source>
        <dbReference type="Proteomes" id="UP000092154"/>
    </source>
</evidence>
<dbReference type="GO" id="GO:0004061">
    <property type="term" value="F:arylformamidase activity"/>
    <property type="evidence" value="ECO:0007669"/>
    <property type="project" value="InterPro"/>
</dbReference>
<dbReference type="OrthoDB" id="7108654at2759"/>
<evidence type="ECO:0000313" key="2">
    <source>
        <dbReference type="EMBL" id="OAX35969.1"/>
    </source>
</evidence>
<dbReference type="STRING" id="1314800.A0A1B7MTN6"/>
<gene>
    <name evidence="2" type="ORF">K503DRAFT_335937</name>
</gene>
<dbReference type="Proteomes" id="UP000092154">
    <property type="component" value="Unassembled WGS sequence"/>
</dbReference>
<dbReference type="SUPFAM" id="SSF102198">
    <property type="entry name" value="Putative cyclase"/>
    <property type="match status" value="1"/>
</dbReference>
<dbReference type="InterPro" id="IPR037175">
    <property type="entry name" value="KFase_sf"/>
</dbReference>
<dbReference type="GO" id="GO:0019441">
    <property type="term" value="P:L-tryptophan catabolic process to kynurenine"/>
    <property type="evidence" value="ECO:0007669"/>
    <property type="project" value="InterPro"/>
</dbReference>
<dbReference type="InParanoid" id="A0A1B7MTN6"/>
<dbReference type="PANTHER" id="PTHR31118">
    <property type="entry name" value="CYCLASE-LIKE PROTEIN 2"/>
    <property type="match status" value="1"/>
</dbReference>
<dbReference type="PANTHER" id="PTHR31118:SF32">
    <property type="entry name" value="KYNURENINE FORMAMIDASE"/>
    <property type="match status" value="1"/>
</dbReference>
<organism evidence="2 3">
    <name type="scientific">Rhizopogon vinicolor AM-OR11-026</name>
    <dbReference type="NCBI Taxonomy" id="1314800"/>
    <lineage>
        <taxon>Eukaryota</taxon>
        <taxon>Fungi</taxon>
        <taxon>Dikarya</taxon>
        <taxon>Basidiomycota</taxon>
        <taxon>Agaricomycotina</taxon>
        <taxon>Agaricomycetes</taxon>
        <taxon>Agaricomycetidae</taxon>
        <taxon>Boletales</taxon>
        <taxon>Suillineae</taxon>
        <taxon>Rhizopogonaceae</taxon>
        <taxon>Rhizopogon</taxon>
    </lineage>
</organism>
<dbReference type="Pfam" id="PF04199">
    <property type="entry name" value="Cyclase"/>
    <property type="match status" value="1"/>
</dbReference>
<sequence>MALGAPGCVKYLLKPTTRYPLADVHVDIAFFNITQMPPKSLIDLSHPLTSQTTIYPGDPPFVMHSVCNIPTDGYTVHALSLGTHTGTHVDAPFHFFAQGQKLHELPLERFVGRALVVDVRHLARARGRIEWRDVREGFDRDSTSAGAGSRGVFDSLGPRSEGKIDIVLFWTGWDVWWGERRYFDHPYFGREVAEELLEMGVRLVGVDTLSPDETVLVQDGGEERMHAFAMHEVLLGRGCLICENLVNLGALVGGGDSGGEVWVSLVPMNVHGADGAPVRAYGWKET</sequence>
<accession>A0A1B7MTN6</accession>
<dbReference type="EMBL" id="KV448452">
    <property type="protein sequence ID" value="OAX35969.1"/>
    <property type="molecule type" value="Genomic_DNA"/>
</dbReference>
<protein>
    <submittedName>
        <fullName evidence="2">Putative cyclase</fullName>
    </submittedName>
</protein>
<dbReference type="InterPro" id="IPR007325">
    <property type="entry name" value="KFase/CYL"/>
</dbReference>
<proteinExistence type="inferred from homology"/>
<reference evidence="2 3" key="1">
    <citation type="submission" date="2016-06" db="EMBL/GenBank/DDBJ databases">
        <title>Comparative genomics of the ectomycorrhizal sister species Rhizopogon vinicolor and Rhizopogon vesiculosus (Basidiomycota: Boletales) reveals a divergence of the mating type B locus.</title>
        <authorList>
            <consortium name="DOE Joint Genome Institute"/>
            <person name="Mujic A.B."/>
            <person name="Kuo A."/>
            <person name="Tritt A."/>
            <person name="Lipzen A."/>
            <person name="Chen C."/>
            <person name="Johnson J."/>
            <person name="Sharma A."/>
            <person name="Barry K."/>
            <person name="Grigoriev I.V."/>
            <person name="Spatafora J.W."/>
        </authorList>
    </citation>
    <scope>NUCLEOTIDE SEQUENCE [LARGE SCALE GENOMIC DNA]</scope>
    <source>
        <strain evidence="2 3">AM-OR11-026</strain>
    </source>
</reference>
<keyword evidence="3" id="KW-1185">Reference proteome</keyword>
<dbReference type="AlphaFoldDB" id="A0A1B7MTN6"/>
<dbReference type="Gene3D" id="3.50.30.50">
    <property type="entry name" value="Putative cyclase"/>
    <property type="match status" value="1"/>
</dbReference>